<dbReference type="Gene3D" id="1.10.10.10">
    <property type="entry name" value="Winged helix-like DNA-binding domain superfamily/Winged helix DNA-binding domain"/>
    <property type="match status" value="1"/>
</dbReference>
<dbReference type="AlphaFoldDB" id="A0A850DWN9"/>
<dbReference type="SUPFAM" id="SSF88659">
    <property type="entry name" value="Sigma3 and sigma4 domains of RNA polymerase sigma factors"/>
    <property type="match status" value="1"/>
</dbReference>
<dbReference type="Proteomes" id="UP000539146">
    <property type="component" value="Unassembled WGS sequence"/>
</dbReference>
<name>A0A850DWN9_9MICO</name>
<dbReference type="EMBL" id="JABMCG010000094">
    <property type="protein sequence ID" value="NUU27863.1"/>
    <property type="molecule type" value="Genomic_DNA"/>
</dbReference>
<keyword evidence="2" id="KW-0805">Transcription regulation</keyword>
<proteinExistence type="inferred from homology"/>
<dbReference type="GO" id="GO:0016987">
    <property type="term" value="F:sigma factor activity"/>
    <property type="evidence" value="ECO:0007669"/>
    <property type="project" value="UniProtKB-KW"/>
</dbReference>
<evidence type="ECO:0000259" key="5">
    <source>
        <dbReference type="Pfam" id="PF08281"/>
    </source>
</evidence>
<accession>A0A850DWN9</accession>
<evidence type="ECO:0000313" key="7">
    <source>
        <dbReference type="Proteomes" id="UP000539146"/>
    </source>
</evidence>
<dbReference type="InterPro" id="IPR013249">
    <property type="entry name" value="RNA_pol_sigma70_r4_t2"/>
</dbReference>
<dbReference type="Pfam" id="PF08281">
    <property type="entry name" value="Sigma70_r4_2"/>
    <property type="match status" value="1"/>
</dbReference>
<reference evidence="6 7" key="1">
    <citation type="submission" date="2020-05" db="EMBL/GenBank/DDBJ databases">
        <title>Genome Sequencing of Type Strains.</title>
        <authorList>
            <person name="Lemaire J.F."/>
            <person name="Inderbitzin P."/>
            <person name="Gregorio O.A."/>
            <person name="Collins S.B."/>
            <person name="Wespe N."/>
            <person name="Knight-Connoni V."/>
        </authorList>
    </citation>
    <scope>NUCLEOTIDE SEQUENCE [LARGE SCALE GENOMIC DNA]</scope>
    <source>
        <strain evidence="6 7">DSM 20512</strain>
    </source>
</reference>
<protein>
    <submittedName>
        <fullName evidence="6">Sigma-70 family RNA polymerase sigma factor</fullName>
    </submittedName>
</protein>
<evidence type="ECO:0000256" key="2">
    <source>
        <dbReference type="ARBA" id="ARBA00023015"/>
    </source>
</evidence>
<evidence type="ECO:0000313" key="6">
    <source>
        <dbReference type="EMBL" id="NUU27863.1"/>
    </source>
</evidence>
<gene>
    <name evidence="6" type="ORF">HP467_07015</name>
</gene>
<evidence type="ECO:0000256" key="1">
    <source>
        <dbReference type="ARBA" id="ARBA00010641"/>
    </source>
</evidence>
<comment type="similarity">
    <text evidence="1">Belongs to the sigma-70 factor family. ECF subfamily.</text>
</comment>
<evidence type="ECO:0000256" key="3">
    <source>
        <dbReference type="ARBA" id="ARBA00023082"/>
    </source>
</evidence>
<evidence type="ECO:0000256" key="4">
    <source>
        <dbReference type="ARBA" id="ARBA00023163"/>
    </source>
</evidence>
<dbReference type="GO" id="GO:0006352">
    <property type="term" value="P:DNA-templated transcription initiation"/>
    <property type="evidence" value="ECO:0007669"/>
    <property type="project" value="InterPro"/>
</dbReference>
<organism evidence="6 7">
    <name type="scientific">Curtobacterium citreum</name>
    <dbReference type="NCBI Taxonomy" id="2036"/>
    <lineage>
        <taxon>Bacteria</taxon>
        <taxon>Bacillati</taxon>
        <taxon>Actinomycetota</taxon>
        <taxon>Actinomycetes</taxon>
        <taxon>Micrococcales</taxon>
        <taxon>Microbacteriaceae</taxon>
        <taxon>Curtobacterium</taxon>
    </lineage>
</organism>
<comment type="caution">
    <text evidence="6">The sequence shown here is derived from an EMBL/GenBank/DDBJ whole genome shotgun (WGS) entry which is preliminary data.</text>
</comment>
<dbReference type="GO" id="GO:0003677">
    <property type="term" value="F:DNA binding"/>
    <property type="evidence" value="ECO:0007669"/>
    <property type="project" value="InterPro"/>
</dbReference>
<dbReference type="InterPro" id="IPR036388">
    <property type="entry name" value="WH-like_DNA-bd_sf"/>
</dbReference>
<sequence length="47" mass="5043">MLLRYLGERTVPEVAQQLGISTGTAGTRVRDGVLALQHALTPRTPTP</sequence>
<keyword evidence="4" id="KW-0804">Transcription</keyword>
<feature type="domain" description="RNA polymerase sigma factor 70 region 4 type 2" evidence="5">
    <location>
        <begin position="2"/>
        <end position="34"/>
    </location>
</feature>
<dbReference type="InterPro" id="IPR013324">
    <property type="entry name" value="RNA_pol_sigma_r3/r4-like"/>
</dbReference>
<keyword evidence="3" id="KW-0731">Sigma factor</keyword>